<reference evidence="1 2" key="1">
    <citation type="submission" date="2013-02" db="EMBL/GenBank/DDBJ databases">
        <title>Insights into the proteome of triclosan-resistant Pseudomonas putida TRO1, isolated from activated sludge.</title>
        <authorList>
            <person name="Lolas I.B."/>
            <person name="Almeida B."/>
            <person name="Starnawski P.M."/>
            <person name="Soenderkaer M."/>
            <person name="Nielsen K.L."/>
            <person name="Nielsen J.L."/>
        </authorList>
    </citation>
    <scope>NUCLEOTIDE SEQUENCE [LARGE SCALE GENOMIC DNA]</scope>
    <source>
        <strain evidence="1 2">TRO1</strain>
    </source>
</reference>
<accession>A0AAD2W4C4</accession>
<evidence type="ECO:0000313" key="2">
    <source>
        <dbReference type="Proteomes" id="UP000013237"/>
    </source>
</evidence>
<protein>
    <submittedName>
        <fullName evidence="1">Uncharacterized protein</fullName>
    </submittedName>
</protein>
<dbReference type="Proteomes" id="UP000013237">
    <property type="component" value="Unassembled WGS sequence"/>
</dbReference>
<comment type="caution">
    <text evidence="1">The sequence shown here is derived from an EMBL/GenBank/DDBJ whole genome shotgun (WGS) entry which is preliminary data.</text>
</comment>
<evidence type="ECO:0000313" key="1">
    <source>
        <dbReference type="EMBL" id="ENY74060.1"/>
    </source>
</evidence>
<organism evidence="1 2">
    <name type="scientific">Pseudomonas putida TRO1</name>
    <dbReference type="NCBI Taxonomy" id="1227924"/>
    <lineage>
        <taxon>Bacteria</taxon>
        <taxon>Pseudomonadati</taxon>
        <taxon>Pseudomonadota</taxon>
        <taxon>Gammaproteobacteria</taxon>
        <taxon>Pseudomonadales</taxon>
        <taxon>Pseudomonadaceae</taxon>
        <taxon>Pseudomonas</taxon>
    </lineage>
</organism>
<gene>
    <name evidence="1" type="ORF">C206_29201</name>
</gene>
<dbReference type="AlphaFoldDB" id="A0AAD2W4C4"/>
<proteinExistence type="predicted"/>
<dbReference type="EMBL" id="APBQ01000210">
    <property type="protein sequence ID" value="ENY74060.1"/>
    <property type="molecule type" value="Genomic_DNA"/>
</dbReference>
<name>A0AAD2W4C4_PSEPU</name>
<sequence length="111" mass="12430">MHTWGNTPDEFGKYQAFPRRIDHAYAGGVVKVRTSRQHPFGAVEARLLAADKRHFADRFFHYFDGLPGARILQPMVAHIVNEGCICTQDFGSDLQRFLAPVGGKGLEMALE</sequence>